<reference evidence="2 3" key="1">
    <citation type="journal article" date="2012" name="Int. J. Syst. Evol. Microbiol.">
        <title>Vibrio caribbeanicus sp. nov., isolated from the marine sponge Scleritoderma cyanea.</title>
        <authorList>
            <person name="Hoffmann M."/>
            <person name="Monday S.R."/>
            <person name="Allard M.W."/>
            <person name="Strain E.A."/>
            <person name="Whittaker P."/>
            <person name="Naum M."/>
            <person name="McCarthy P.J."/>
            <person name="Lopez J.V."/>
            <person name="Fischer M."/>
            <person name="Brown E.W."/>
        </authorList>
    </citation>
    <scope>NUCLEOTIDE SEQUENCE [LARGE SCALE GENOMIC DNA]</scope>
    <source>
        <strain evidence="2 3">ATCC 700023</strain>
    </source>
</reference>
<proteinExistence type="predicted"/>
<keyword evidence="3" id="KW-1185">Reference proteome</keyword>
<comment type="caution">
    <text evidence="2">The sequence shown here is derived from an EMBL/GenBank/DDBJ whole genome shotgun (WGS) entry which is preliminary data.</text>
</comment>
<gene>
    <name evidence="2" type="ORF">VII00023_01855</name>
</gene>
<evidence type="ECO:0000256" key="1">
    <source>
        <dbReference type="SAM" id="Phobius"/>
    </source>
</evidence>
<dbReference type="RefSeq" id="WP_006712453.1">
    <property type="nucleotide sequence ID" value="NZ_AFWF01000165.1"/>
</dbReference>
<keyword evidence="1" id="KW-1133">Transmembrane helix</keyword>
<keyword evidence="1" id="KW-0812">Transmembrane</keyword>
<evidence type="ECO:0000313" key="2">
    <source>
        <dbReference type="EMBL" id="EGU38625.1"/>
    </source>
</evidence>
<dbReference type="Proteomes" id="UP000004605">
    <property type="component" value="Unassembled WGS sequence"/>
</dbReference>
<name>F9S2Z7_9VIBR</name>
<dbReference type="EMBL" id="AFWF01000165">
    <property type="protein sequence ID" value="EGU38625.1"/>
    <property type="molecule type" value="Genomic_DNA"/>
</dbReference>
<feature type="transmembrane region" description="Helical" evidence="1">
    <location>
        <begin position="60"/>
        <end position="81"/>
    </location>
</feature>
<protein>
    <submittedName>
        <fullName evidence="2">Uncharacterized protein</fullName>
    </submittedName>
</protein>
<accession>F9S2Z7</accession>
<feature type="transmembrane region" description="Helical" evidence="1">
    <location>
        <begin position="34"/>
        <end position="54"/>
    </location>
</feature>
<evidence type="ECO:0000313" key="3">
    <source>
        <dbReference type="Proteomes" id="UP000004605"/>
    </source>
</evidence>
<organism evidence="2 3">
    <name type="scientific">Vibrio ichthyoenteri ATCC 700023</name>
    <dbReference type="NCBI Taxonomy" id="870968"/>
    <lineage>
        <taxon>Bacteria</taxon>
        <taxon>Pseudomonadati</taxon>
        <taxon>Pseudomonadota</taxon>
        <taxon>Gammaproteobacteria</taxon>
        <taxon>Vibrionales</taxon>
        <taxon>Vibrionaceae</taxon>
        <taxon>Vibrio</taxon>
    </lineage>
</organism>
<dbReference type="OrthoDB" id="9851435at2"/>
<sequence>MVRKILVSLAFLGIASGMVQLVLIAFYDTLDGGMLAGWSIALGLGLAALIYYFVFDAADIGYTLISVNIGLLIATFTVKWIDNSYAPQQIITIDFEVVAIGSSQVKSTEFVYLQLRSSHGNIKYTVDDDQLGQFSIGDILHLDAEMGYFGYPTVQ</sequence>
<dbReference type="AlphaFoldDB" id="F9S2Z7"/>
<feature type="transmembrane region" description="Helical" evidence="1">
    <location>
        <begin position="6"/>
        <end position="27"/>
    </location>
</feature>
<keyword evidence="1" id="KW-0472">Membrane</keyword>